<organism evidence="1 2">
    <name type="scientific">Pleurotus ostreatus (strain PC15)</name>
    <name type="common">Oyster mushroom</name>
    <dbReference type="NCBI Taxonomy" id="1137138"/>
    <lineage>
        <taxon>Eukaryota</taxon>
        <taxon>Fungi</taxon>
        <taxon>Dikarya</taxon>
        <taxon>Basidiomycota</taxon>
        <taxon>Agaricomycotina</taxon>
        <taxon>Agaricomycetes</taxon>
        <taxon>Agaricomycetidae</taxon>
        <taxon>Agaricales</taxon>
        <taxon>Pleurotineae</taxon>
        <taxon>Pleurotaceae</taxon>
        <taxon>Pleurotus</taxon>
    </lineage>
</organism>
<accession>A0A067NVA4</accession>
<proteinExistence type="predicted"/>
<dbReference type="HOGENOM" id="CLU_2498787_0_0_1"/>
<evidence type="ECO:0000313" key="2">
    <source>
        <dbReference type="Proteomes" id="UP000027073"/>
    </source>
</evidence>
<gene>
    <name evidence="1" type="ORF">PLEOSDRAFT_154021</name>
</gene>
<reference evidence="2" key="1">
    <citation type="journal article" date="2014" name="Proc. Natl. Acad. Sci. U.S.A.">
        <title>Extensive sampling of basidiomycete genomes demonstrates inadequacy of the white-rot/brown-rot paradigm for wood decay fungi.</title>
        <authorList>
            <person name="Riley R."/>
            <person name="Salamov A.A."/>
            <person name="Brown D.W."/>
            <person name="Nagy L.G."/>
            <person name="Floudas D."/>
            <person name="Held B.W."/>
            <person name="Levasseur A."/>
            <person name="Lombard V."/>
            <person name="Morin E."/>
            <person name="Otillar R."/>
            <person name="Lindquist E.A."/>
            <person name="Sun H."/>
            <person name="LaButti K.M."/>
            <person name="Schmutz J."/>
            <person name="Jabbour D."/>
            <person name="Luo H."/>
            <person name="Baker S.E."/>
            <person name="Pisabarro A.G."/>
            <person name="Walton J.D."/>
            <person name="Blanchette R.A."/>
            <person name="Henrissat B."/>
            <person name="Martin F."/>
            <person name="Cullen D."/>
            <person name="Hibbett D.S."/>
            <person name="Grigoriev I.V."/>
        </authorList>
    </citation>
    <scope>NUCLEOTIDE SEQUENCE [LARGE SCALE GENOMIC DNA]</scope>
    <source>
        <strain evidence="2">PC15</strain>
    </source>
</reference>
<dbReference type="EMBL" id="KL198005">
    <property type="protein sequence ID" value="KDQ31809.1"/>
    <property type="molecule type" value="Genomic_DNA"/>
</dbReference>
<protein>
    <submittedName>
        <fullName evidence="1">Uncharacterized protein</fullName>
    </submittedName>
</protein>
<dbReference type="AlphaFoldDB" id="A0A067NVA4"/>
<sequence>MHSVGRNRGSSVSRSPLWRYDDIHSVYRFNGVQETGEVITYGPIRAWQWLHKEMGGGSQLRALRARVRLHQRPVHRALRDRVEDAD</sequence>
<dbReference type="Proteomes" id="UP000027073">
    <property type="component" value="Unassembled WGS sequence"/>
</dbReference>
<evidence type="ECO:0000313" key="1">
    <source>
        <dbReference type="EMBL" id="KDQ31809.1"/>
    </source>
</evidence>
<name>A0A067NVA4_PLEO1</name>
<dbReference type="VEuPathDB" id="FungiDB:PLEOSDRAFT_154021"/>
<dbReference type="InParanoid" id="A0A067NVA4"/>